<evidence type="ECO:0000313" key="5">
    <source>
        <dbReference type="Proteomes" id="UP001379533"/>
    </source>
</evidence>
<keyword evidence="2" id="KW-0663">Pyridoxal phosphate</keyword>
<feature type="domain" description="Tryptophan synthase beta chain-like PALP" evidence="3">
    <location>
        <begin position="66"/>
        <end position="154"/>
    </location>
</feature>
<comment type="cofactor">
    <cofactor evidence="1">
        <name>pyridoxal 5'-phosphate</name>
        <dbReference type="ChEBI" id="CHEBI:597326"/>
    </cofactor>
</comment>
<dbReference type="InterPro" id="IPR001926">
    <property type="entry name" value="TrpB-like_PALP"/>
</dbReference>
<evidence type="ECO:0000256" key="2">
    <source>
        <dbReference type="ARBA" id="ARBA00022898"/>
    </source>
</evidence>
<dbReference type="RefSeq" id="WP_394844909.1">
    <property type="nucleotide sequence ID" value="NZ_CP089982.1"/>
</dbReference>
<dbReference type="Pfam" id="PF00291">
    <property type="entry name" value="PALP"/>
    <property type="match status" value="1"/>
</dbReference>
<dbReference type="Gene3D" id="3.40.50.1100">
    <property type="match status" value="1"/>
</dbReference>
<dbReference type="EMBL" id="CP089982">
    <property type="protein sequence ID" value="WXA94308.1"/>
    <property type="molecule type" value="Genomic_DNA"/>
</dbReference>
<dbReference type="InterPro" id="IPR036052">
    <property type="entry name" value="TrpB-like_PALP_sf"/>
</dbReference>
<proteinExistence type="predicted"/>
<dbReference type="PANTHER" id="PTHR43050">
    <property type="entry name" value="SERINE / THREONINE RACEMASE FAMILY MEMBER"/>
    <property type="match status" value="1"/>
</dbReference>
<evidence type="ECO:0000259" key="3">
    <source>
        <dbReference type="Pfam" id="PF00291"/>
    </source>
</evidence>
<name>A0ABZ2K6I7_9BACT</name>
<evidence type="ECO:0000313" key="4">
    <source>
        <dbReference type="EMBL" id="WXA94308.1"/>
    </source>
</evidence>
<dbReference type="SUPFAM" id="SSF53686">
    <property type="entry name" value="Tryptophan synthase beta subunit-like PLP-dependent enzymes"/>
    <property type="match status" value="1"/>
</dbReference>
<keyword evidence="5" id="KW-1185">Reference proteome</keyword>
<evidence type="ECO:0000256" key="1">
    <source>
        <dbReference type="ARBA" id="ARBA00001933"/>
    </source>
</evidence>
<organism evidence="4 5">
    <name type="scientific">Pendulispora brunnea</name>
    <dbReference type="NCBI Taxonomy" id="2905690"/>
    <lineage>
        <taxon>Bacteria</taxon>
        <taxon>Pseudomonadati</taxon>
        <taxon>Myxococcota</taxon>
        <taxon>Myxococcia</taxon>
        <taxon>Myxococcales</taxon>
        <taxon>Sorangiineae</taxon>
        <taxon>Pendulisporaceae</taxon>
        <taxon>Pendulispora</taxon>
    </lineage>
</organism>
<dbReference type="PANTHER" id="PTHR43050:SF1">
    <property type="entry name" value="SERINE RACEMASE"/>
    <property type="match status" value="1"/>
</dbReference>
<protein>
    <submittedName>
        <fullName evidence="4">Pyridoxal-phosphate dependent enzyme</fullName>
    </submittedName>
</protein>
<reference evidence="4 5" key="1">
    <citation type="submission" date="2021-12" db="EMBL/GenBank/DDBJ databases">
        <title>Discovery of the Pendulisporaceae a myxobacterial family with distinct sporulation behavior and unique specialized metabolism.</title>
        <authorList>
            <person name="Garcia R."/>
            <person name="Popoff A."/>
            <person name="Bader C.D."/>
            <person name="Loehr J."/>
            <person name="Walesch S."/>
            <person name="Walt C."/>
            <person name="Boldt J."/>
            <person name="Bunk B."/>
            <person name="Haeckl F.J.F.P.J."/>
            <person name="Gunesch A.P."/>
            <person name="Birkelbach J."/>
            <person name="Nuebel U."/>
            <person name="Pietschmann T."/>
            <person name="Bach T."/>
            <person name="Mueller R."/>
        </authorList>
    </citation>
    <scope>NUCLEOTIDE SEQUENCE [LARGE SCALE GENOMIC DNA]</scope>
    <source>
        <strain evidence="4 5">MSr12523</strain>
    </source>
</reference>
<accession>A0ABZ2K6I7</accession>
<dbReference type="Proteomes" id="UP001379533">
    <property type="component" value="Chromosome"/>
</dbReference>
<sequence length="161" mass="17538">MGYRAGEVPKTFVARLALLAKHARTVSSHSAKIHRGAVRVRSFIDPELAGVIGADRILTTRSCSKKCNDGQQSLRSGSLVHIEIPKTHCRRGTIAALGNLTFEIIKRDVDDILTASDDDLLECMRLFASRMKIIVEPTGCLALAGARRIPESSKVNVWASS</sequence>
<gene>
    <name evidence="4" type="ORF">LZC95_48670</name>
</gene>